<keyword evidence="1" id="KW-0805">Transcription regulation</keyword>
<comment type="caution">
    <text evidence="4">The sequence shown here is derived from an EMBL/GenBank/DDBJ whole genome shotgun (WGS) entry which is preliminary data.</text>
</comment>
<keyword evidence="5" id="KW-1185">Reference proteome</keyword>
<evidence type="ECO:0000256" key="1">
    <source>
        <dbReference type="ARBA" id="ARBA00023015"/>
    </source>
</evidence>
<feature type="domain" description="HTH bat-type" evidence="3">
    <location>
        <begin position="184"/>
        <end position="235"/>
    </location>
</feature>
<proteinExistence type="predicted"/>
<evidence type="ECO:0000259" key="3">
    <source>
        <dbReference type="Pfam" id="PF04967"/>
    </source>
</evidence>
<dbReference type="AlphaFoldDB" id="A0ABD5Z2N8"/>
<gene>
    <name evidence="4" type="ORF">ACFQJ9_08390</name>
</gene>
<dbReference type="Pfam" id="PF04967">
    <property type="entry name" value="HTH_10"/>
    <property type="match status" value="1"/>
</dbReference>
<evidence type="ECO:0000313" key="4">
    <source>
        <dbReference type="EMBL" id="MFC7199428.1"/>
    </source>
</evidence>
<dbReference type="InterPro" id="IPR007050">
    <property type="entry name" value="HTH_bacterioopsin"/>
</dbReference>
<dbReference type="Proteomes" id="UP001596447">
    <property type="component" value="Unassembled WGS sequence"/>
</dbReference>
<name>A0ABD5Z2N8_9EURY</name>
<dbReference type="PANTHER" id="PTHR34236">
    <property type="entry name" value="DIMETHYL SULFOXIDE REDUCTASE TRANSCRIPTIONAL ACTIVATOR"/>
    <property type="match status" value="1"/>
</dbReference>
<dbReference type="RefSeq" id="WP_279529359.1">
    <property type="nucleotide sequence ID" value="NZ_CP122312.1"/>
</dbReference>
<sequence>MSLIAEFRLESPGLVLYETRRAVPGVHLDVEQEVGTDPQRPLFFFWAEPADGSETILHGADATGGADPATDAATDALATFERALRVDPSVTDETLLNRLPERHLYRVQFSEELETVMYPEYVELGAELLALHGDADGWHTRMRFPDREVFARFRTVCADLGVAFDLQRVYGGSQANDDGADHGLTGRQREAVDAALRAGYFDVPRGTTLEAVAEELGISAQSASERLRRGVRTLARNALDDTQS</sequence>
<accession>A0ABD5Z2N8</accession>
<protein>
    <submittedName>
        <fullName evidence="4">Helix-turn-helix domain-containing protein</fullName>
    </submittedName>
</protein>
<evidence type="ECO:0000256" key="2">
    <source>
        <dbReference type="ARBA" id="ARBA00023163"/>
    </source>
</evidence>
<keyword evidence="2" id="KW-0804">Transcription</keyword>
<dbReference type="PANTHER" id="PTHR34236:SF1">
    <property type="entry name" value="DIMETHYL SULFOXIDE REDUCTASE TRANSCRIPTIONAL ACTIVATOR"/>
    <property type="match status" value="1"/>
</dbReference>
<dbReference type="EMBL" id="JBHTAR010000011">
    <property type="protein sequence ID" value="MFC7199428.1"/>
    <property type="molecule type" value="Genomic_DNA"/>
</dbReference>
<reference evidence="4 5" key="1">
    <citation type="journal article" date="2019" name="Int. J. Syst. Evol. Microbiol.">
        <title>The Global Catalogue of Microorganisms (GCM) 10K type strain sequencing project: providing services to taxonomists for standard genome sequencing and annotation.</title>
        <authorList>
            <consortium name="The Broad Institute Genomics Platform"/>
            <consortium name="The Broad Institute Genome Sequencing Center for Infectious Disease"/>
            <person name="Wu L."/>
            <person name="Ma J."/>
        </authorList>
    </citation>
    <scope>NUCLEOTIDE SEQUENCE [LARGE SCALE GENOMIC DNA]</scope>
    <source>
        <strain evidence="4 5">XZGYJ-43</strain>
    </source>
</reference>
<evidence type="ECO:0000313" key="5">
    <source>
        <dbReference type="Proteomes" id="UP001596447"/>
    </source>
</evidence>
<organism evidence="4 5">
    <name type="scientific">Halospeciosus flavus</name>
    <dbReference type="NCBI Taxonomy" id="3032283"/>
    <lineage>
        <taxon>Archaea</taxon>
        <taxon>Methanobacteriati</taxon>
        <taxon>Methanobacteriota</taxon>
        <taxon>Stenosarchaea group</taxon>
        <taxon>Halobacteria</taxon>
        <taxon>Halobacteriales</taxon>
        <taxon>Halobacteriaceae</taxon>
        <taxon>Halospeciosus</taxon>
    </lineage>
</organism>